<keyword evidence="2" id="KW-1185">Reference proteome</keyword>
<sequence>MIKLVSDQISIDATRRDALEANFNNVSNMINQRDRVTQILKSMNSITLRDLAVMFMLDINEKDEKYVEELTKPMLSRYEHTVFFCKVLS</sequence>
<accession>A0ACB9A2Z0</accession>
<evidence type="ECO:0000313" key="1">
    <source>
        <dbReference type="EMBL" id="KAI3704233.1"/>
    </source>
</evidence>
<evidence type="ECO:0000313" key="2">
    <source>
        <dbReference type="Proteomes" id="UP001056120"/>
    </source>
</evidence>
<gene>
    <name evidence="1" type="ORF">L1987_74449</name>
</gene>
<protein>
    <submittedName>
        <fullName evidence="1">Uncharacterized protein</fullName>
    </submittedName>
</protein>
<reference evidence="1 2" key="2">
    <citation type="journal article" date="2022" name="Mol. Ecol. Resour.">
        <title>The genomes of chicory, endive, great burdock and yacon provide insights into Asteraceae paleo-polyploidization history and plant inulin production.</title>
        <authorList>
            <person name="Fan W."/>
            <person name="Wang S."/>
            <person name="Wang H."/>
            <person name="Wang A."/>
            <person name="Jiang F."/>
            <person name="Liu H."/>
            <person name="Zhao H."/>
            <person name="Xu D."/>
            <person name="Zhang Y."/>
        </authorList>
    </citation>
    <scope>NUCLEOTIDE SEQUENCE [LARGE SCALE GENOMIC DNA]</scope>
    <source>
        <strain evidence="2">cv. Yunnan</strain>
        <tissue evidence="1">Leaves</tissue>
    </source>
</reference>
<reference evidence="2" key="1">
    <citation type="journal article" date="2022" name="Mol. Ecol. Resour.">
        <title>The genomes of chicory, endive, great burdock and yacon provide insights into Asteraceae palaeo-polyploidization history and plant inulin production.</title>
        <authorList>
            <person name="Fan W."/>
            <person name="Wang S."/>
            <person name="Wang H."/>
            <person name="Wang A."/>
            <person name="Jiang F."/>
            <person name="Liu H."/>
            <person name="Zhao H."/>
            <person name="Xu D."/>
            <person name="Zhang Y."/>
        </authorList>
    </citation>
    <scope>NUCLEOTIDE SEQUENCE [LARGE SCALE GENOMIC DNA]</scope>
    <source>
        <strain evidence="2">cv. Yunnan</strain>
    </source>
</reference>
<proteinExistence type="predicted"/>
<comment type="caution">
    <text evidence="1">The sequence shown here is derived from an EMBL/GenBank/DDBJ whole genome shotgun (WGS) entry which is preliminary data.</text>
</comment>
<name>A0ACB9A2Z0_9ASTR</name>
<dbReference type="Proteomes" id="UP001056120">
    <property type="component" value="Linkage Group LG25"/>
</dbReference>
<organism evidence="1 2">
    <name type="scientific">Smallanthus sonchifolius</name>
    <dbReference type="NCBI Taxonomy" id="185202"/>
    <lineage>
        <taxon>Eukaryota</taxon>
        <taxon>Viridiplantae</taxon>
        <taxon>Streptophyta</taxon>
        <taxon>Embryophyta</taxon>
        <taxon>Tracheophyta</taxon>
        <taxon>Spermatophyta</taxon>
        <taxon>Magnoliopsida</taxon>
        <taxon>eudicotyledons</taxon>
        <taxon>Gunneridae</taxon>
        <taxon>Pentapetalae</taxon>
        <taxon>asterids</taxon>
        <taxon>campanulids</taxon>
        <taxon>Asterales</taxon>
        <taxon>Asteraceae</taxon>
        <taxon>Asteroideae</taxon>
        <taxon>Heliantheae alliance</taxon>
        <taxon>Millerieae</taxon>
        <taxon>Smallanthus</taxon>
    </lineage>
</organism>
<dbReference type="EMBL" id="CM042042">
    <property type="protein sequence ID" value="KAI3704233.1"/>
    <property type="molecule type" value="Genomic_DNA"/>
</dbReference>